<feature type="transmembrane region" description="Helical" evidence="6">
    <location>
        <begin position="226"/>
        <end position="244"/>
    </location>
</feature>
<dbReference type="PANTHER" id="PTHR23505">
    <property type="entry name" value="SPINSTER"/>
    <property type="match status" value="1"/>
</dbReference>
<name>A0A8S8X860_9PROT</name>
<evidence type="ECO:0000256" key="1">
    <source>
        <dbReference type="ARBA" id="ARBA00004141"/>
    </source>
</evidence>
<feature type="transmembrane region" description="Helical" evidence="6">
    <location>
        <begin position="296"/>
        <end position="318"/>
    </location>
</feature>
<keyword evidence="2" id="KW-0813">Transport</keyword>
<feature type="domain" description="Major facilitator superfamily (MFS) profile" evidence="7">
    <location>
        <begin position="20"/>
        <end position="419"/>
    </location>
</feature>
<dbReference type="PANTHER" id="PTHR23505:SF79">
    <property type="entry name" value="PROTEIN SPINSTER"/>
    <property type="match status" value="1"/>
</dbReference>
<feature type="transmembrane region" description="Helical" evidence="6">
    <location>
        <begin position="58"/>
        <end position="78"/>
    </location>
</feature>
<dbReference type="SUPFAM" id="SSF103473">
    <property type="entry name" value="MFS general substrate transporter"/>
    <property type="match status" value="1"/>
</dbReference>
<dbReference type="EMBL" id="BOPV01000001">
    <property type="protein sequence ID" value="GIL37971.1"/>
    <property type="molecule type" value="Genomic_DNA"/>
</dbReference>
<dbReference type="RefSeq" id="WP_420240880.1">
    <property type="nucleotide sequence ID" value="NZ_BOPV01000001.1"/>
</dbReference>
<dbReference type="PROSITE" id="PS50850">
    <property type="entry name" value="MFS"/>
    <property type="match status" value="1"/>
</dbReference>
<dbReference type="InterPro" id="IPR044770">
    <property type="entry name" value="MFS_spinster-like"/>
</dbReference>
<feature type="transmembrane region" description="Helical" evidence="6">
    <location>
        <begin position="112"/>
        <end position="133"/>
    </location>
</feature>
<dbReference type="AlphaFoldDB" id="A0A8S8X860"/>
<dbReference type="InterPro" id="IPR020846">
    <property type="entry name" value="MFS_dom"/>
</dbReference>
<dbReference type="GO" id="GO:0016020">
    <property type="term" value="C:membrane"/>
    <property type="evidence" value="ECO:0007669"/>
    <property type="project" value="UniProtKB-SubCell"/>
</dbReference>
<evidence type="ECO:0000256" key="5">
    <source>
        <dbReference type="ARBA" id="ARBA00023136"/>
    </source>
</evidence>
<evidence type="ECO:0000256" key="6">
    <source>
        <dbReference type="SAM" id="Phobius"/>
    </source>
</evidence>
<reference evidence="8" key="1">
    <citation type="submission" date="2021-02" db="EMBL/GenBank/DDBJ databases">
        <title>Genome sequence of Rhodospirillales sp. strain TMPK1 isolated from soil.</title>
        <authorList>
            <person name="Nakai R."/>
            <person name="Kusada H."/>
            <person name="Tamaki H."/>
        </authorList>
    </citation>
    <scope>NUCLEOTIDE SEQUENCE</scope>
    <source>
        <strain evidence="8">TMPK1</strain>
    </source>
</reference>
<feature type="transmembrane region" description="Helical" evidence="6">
    <location>
        <begin position="357"/>
        <end position="377"/>
    </location>
</feature>
<dbReference type="Gene3D" id="1.20.1250.20">
    <property type="entry name" value="MFS general substrate transporter like domains"/>
    <property type="match status" value="2"/>
</dbReference>
<feature type="transmembrane region" description="Helical" evidence="6">
    <location>
        <begin position="85"/>
        <end position="106"/>
    </location>
</feature>
<keyword evidence="5 6" id="KW-0472">Membrane</keyword>
<dbReference type="InterPro" id="IPR036259">
    <property type="entry name" value="MFS_trans_sf"/>
</dbReference>
<evidence type="ECO:0000259" key="7">
    <source>
        <dbReference type="PROSITE" id="PS50850"/>
    </source>
</evidence>
<dbReference type="Pfam" id="PF07690">
    <property type="entry name" value="MFS_1"/>
    <property type="match status" value="1"/>
</dbReference>
<feature type="transmembrane region" description="Helical" evidence="6">
    <location>
        <begin position="175"/>
        <end position="195"/>
    </location>
</feature>
<organism evidence="8 9">
    <name type="scientific">Roseiterribacter gracilis</name>
    <dbReference type="NCBI Taxonomy" id="2812848"/>
    <lineage>
        <taxon>Bacteria</taxon>
        <taxon>Pseudomonadati</taxon>
        <taxon>Pseudomonadota</taxon>
        <taxon>Alphaproteobacteria</taxon>
        <taxon>Rhodospirillales</taxon>
        <taxon>Roseiterribacteraceae</taxon>
        <taxon>Roseiterribacter</taxon>
    </lineage>
</organism>
<feature type="transmembrane region" description="Helical" evidence="6">
    <location>
        <begin position="20"/>
        <end position="46"/>
    </location>
</feature>
<proteinExistence type="predicted"/>
<comment type="caution">
    <text evidence="8">The sequence shown here is derived from an EMBL/GenBank/DDBJ whole genome shotgun (WGS) entry which is preliminary data.</text>
</comment>
<keyword evidence="4 6" id="KW-1133">Transmembrane helix</keyword>
<dbReference type="InterPro" id="IPR011701">
    <property type="entry name" value="MFS"/>
</dbReference>
<feature type="transmembrane region" description="Helical" evidence="6">
    <location>
        <begin position="324"/>
        <end position="345"/>
    </location>
</feature>
<gene>
    <name evidence="8" type="ORF">TMPK1_02080</name>
</gene>
<dbReference type="Proteomes" id="UP000681075">
    <property type="component" value="Unassembled WGS sequence"/>
</dbReference>
<evidence type="ECO:0000256" key="4">
    <source>
        <dbReference type="ARBA" id="ARBA00022989"/>
    </source>
</evidence>
<protein>
    <submittedName>
        <fullName evidence="8">MFS transporter</fullName>
    </submittedName>
</protein>
<accession>A0A8S8X860</accession>
<keyword evidence="9" id="KW-1185">Reference proteome</keyword>
<sequence>MSSTMLEATKEPSRLYRGWVLFALFIVYMFNFIDRQIMGILAAPIIKELQLTDSEFGWLIGTAFGLFYASLAVPIAWFADRYSRVWIITLSFGVWSLFTAGCGIAGNYWQIFAARLGVGVGEAGGAAPAYSLLSDYFPPRQRARALALYSCAIPIGSAFGVLFGGLIAAAINWRIAFVVIGMSGVILAPIFRLVVRDPVRSAYEVIKAPAAPFMDVLRTVGRKPSFFFLSFAASSGSLLGYGLIGWLPTFFQRSHGMTLREAAIFYSSILLLGGIGGIWLGGWLGDRLGAARKSAYALIPAAAAFLSAPLFFVAIASTSQVTSFLLFLVPQALSLVWLGPVIAAVQHLVPATMRSTASAIFLLINNMIGLCVGPFFFGRVSDLLKPSYGAESLRYAFLIGLGFYVLSSLLFWLASRRLDRDWYRPAG</sequence>
<dbReference type="GO" id="GO:0022857">
    <property type="term" value="F:transmembrane transporter activity"/>
    <property type="evidence" value="ECO:0007669"/>
    <property type="project" value="InterPro"/>
</dbReference>
<feature type="transmembrane region" description="Helical" evidence="6">
    <location>
        <begin position="397"/>
        <end position="414"/>
    </location>
</feature>
<feature type="transmembrane region" description="Helical" evidence="6">
    <location>
        <begin position="145"/>
        <end position="169"/>
    </location>
</feature>
<evidence type="ECO:0000313" key="8">
    <source>
        <dbReference type="EMBL" id="GIL37971.1"/>
    </source>
</evidence>
<evidence type="ECO:0000313" key="9">
    <source>
        <dbReference type="Proteomes" id="UP000681075"/>
    </source>
</evidence>
<comment type="subcellular location">
    <subcellularLocation>
        <location evidence="1">Membrane</location>
        <topology evidence="1">Multi-pass membrane protein</topology>
    </subcellularLocation>
</comment>
<keyword evidence="3 6" id="KW-0812">Transmembrane</keyword>
<dbReference type="CDD" id="cd17328">
    <property type="entry name" value="MFS_spinster_like"/>
    <property type="match status" value="1"/>
</dbReference>
<evidence type="ECO:0000256" key="3">
    <source>
        <dbReference type="ARBA" id="ARBA00022692"/>
    </source>
</evidence>
<evidence type="ECO:0000256" key="2">
    <source>
        <dbReference type="ARBA" id="ARBA00022448"/>
    </source>
</evidence>
<feature type="transmembrane region" description="Helical" evidence="6">
    <location>
        <begin position="264"/>
        <end position="284"/>
    </location>
</feature>